<evidence type="ECO:0000313" key="3">
    <source>
        <dbReference type="Proteomes" id="UP001195483"/>
    </source>
</evidence>
<sequence>MQLKLLLSVITFKLGLKSTRFVGFVAEDALCFWYTCKKNSCFEDNIQYLRHVKAGFSCIRLVVNVVSSQTLEFTCNILPPMYADSCYLYHLGNL</sequence>
<gene>
    <name evidence="2" type="ORF">CHS0354_017356</name>
</gene>
<reference evidence="2" key="1">
    <citation type="journal article" date="2021" name="Genome Biol. Evol.">
        <title>A High-Quality Reference Genome for a Parasitic Bivalve with Doubly Uniparental Inheritance (Bivalvia: Unionida).</title>
        <authorList>
            <person name="Smith C.H."/>
        </authorList>
    </citation>
    <scope>NUCLEOTIDE SEQUENCE</scope>
    <source>
        <strain evidence="2">CHS0354</strain>
    </source>
</reference>
<dbReference type="AlphaFoldDB" id="A0AAE0T5I8"/>
<keyword evidence="1" id="KW-0732">Signal</keyword>
<evidence type="ECO:0000313" key="2">
    <source>
        <dbReference type="EMBL" id="KAK3603640.1"/>
    </source>
</evidence>
<keyword evidence="3" id="KW-1185">Reference proteome</keyword>
<protein>
    <recommendedName>
        <fullName evidence="4">Secreted protein</fullName>
    </recommendedName>
</protein>
<comment type="caution">
    <text evidence="2">The sequence shown here is derived from an EMBL/GenBank/DDBJ whole genome shotgun (WGS) entry which is preliminary data.</text>
</comment>
<feature type="signal peptide" evidence="1">
    <location>
        <begin position="1"/>
        <end position="15"/>
    </location>
</feature>
<dbReference type="Proteomes" id="UP001195483">
    <property type="component" value="Unassembled WGS sequence"/>
</dbReference>
<evidence type="ECO:0008006" key="4">
    <source>
        <dbReference type="Google" id="ProtNLM"/>
    </source>
</evidence>
<dbReference type="EMBL" id="JAEAOA010001069">
    <property type="protein sequence ID" value="KAK3603640.1"/>
    <property type="molecule type" value="Genomic_DNA"/>
</dbReference>
<proteinExistence type="predicted"/>
<reference evidence="2" key="2">
    <citation type="journal article" date="2021" name="Genome Biol. Evol.">
        <title>Developing a high-quality reference genome for a parasitic bivalve with doubly uniparental inheritance (Bivalvia: Unionida).</title>
        <authorList>
            <person name="Smith C.H."/>
        </authorList>
    </citation>
    <scope>NUCLEOTIDE SEQUENCE</scope>
    <source>
        <strain evidence="2">CHS0354</strain>
        <tissue evidence="2">Mantle</tissue>
    </source>
</reference>
<name>A0AAE0T5I8_9BIVA</name>
<organism evidence="2 3">
    <name type="scientific">Potamilus streckersoni</name>
    <dbReference type="NCBI Taxonomy" id="2493646"/>
    <lineage>
        <taxon>Eukaryota</taxon>
        <taxon>Metazoa</taxon>
        <taxon>Spiralia</taxon>
        <taxon>Lophotrochozoa</taxon>
        <taxon>Mollusca</taxon>
        <taxon>Bivalvia</taxon>
        <taxon>Autobranchia</taxon>
        <taxon>Heteroconchia</taxon>
        <taxon>Palaeoheterodonta</taxon>
        <taxon>Unionida</taxon>
        <taxon>Unionoidea</taxon>
        <taxon>Unionidae</taxon>
        <taxon>Ambleminae</taxon>
        <taxon>Lampsilini</taxon>
        <taxon>Potamilus</taxon>
    </lineage>
</organism>
<accession>A0AAE0T5I8</accession>
<evidence type="ECO:0000256" key="1">
    <source>
        <dbReference type="SAM" id="SignalP"/>
    </source>
</evidence>
<reference evidence="2" key="3">
    <citation type="submission" date="2023-05" db="EMBL/GenBank/DDBJ databases">
        <authorList>
            <person name="Smith C.H."/>
        </authorList>
    </citation>
    <scope>NUCLEOTIDE SEQUENCE</scope>
    <source>
        <strain evidence="2">CHS0354</strain>
        <tissue evidence="2">Mantle</tissue>
    </source>
</reference>
<feature type="chain" id="PRO_5042181593" description="Secreted protein" evidence="1">
    <location>
        <begin position="16"/>
        <end position="94"/>
    </location>
</feature>